<feature type="non-terminal residue" evidence="2">
    <location>
        <position position="105"/>
    </location>
</feature>
<dbReference type="EMBL" id="VUOB01000188">
    <property type="protein sequence ID" value="KAA2245881.1"/>
    <property type="molecule type" value="Genomic_DNA"/>
</dbReference>
<gene>
    <name evidence="2" type="ORF">F0L68_41225</name>
</gene>
<sequence length="105" mass="11058">MRQRSAFEYPAHQVAAGGHGDVPQDRPADALLDQEPVDRVQLVVLVGGGQQFLEGWVEHQQRLHPAAVGGQGGLGRAGAAGQVPALGAHDQIDAVEQRVALDQRG</sequence>
<feature type="region of interest" description="Disordered" evidence="1">
    <location>
        <begin position="1"/>
        <end position="28"/>
    </location>
</feature>
<organism evidence="2 3">
    <name type="scientific">Solihabitans fulvus</name>
    <dbReference type="NCBI Taxonomy" id="1892852"/>
    <lineage>
        <taxon>Bacteria</taxon>
        <taxon>Bacillati</taxon>
        <taxon>Actinomycetota</taxon>
        <taxon>Actinomycetes</taxon>
        <taxon>Pseudonocardiales</taxon>
        <taxon>Pseudonocardiaceae</taxon>
        <taxon>Solihabitans</taxon>
    </lineage>
</organism>
<protein>
    <submittedName>
        <fullName evidence="2">Uncharacterized protein</fullName>
    </submittedName>
</protein>
<dbReference type="Proteomes" id="UP000323454">
    <property type="component" value="Unassembled WGS sequence"/>
</dbReference>
<feature type="region of interest" description="Disordered" evidence="1">
    <location>
        <begin position="67"/>
        <end position="88"/>
    </location>
</feature>
<evidence type="ECO:0000313" key="3">
    <source>
        <dbReference type="Proteomes" id="UP000323454"/>
    </source>
</evidence>
<name>A0A5B2W2P5_9PSEU</name>
<keyword evidence="3" id="KW-1185">Reference proteome</keyword>
<evidence type="ECO:0000256" key="1">
    <source>
        <dbReference type="SAM" id="MobiDB-lite"/>
    </source>
</evidence>
<feature type="compositionally biased region" description="Gly residues" evidence="1">
    <location>
        <begin position="69"/>
        <end position="78"/>
    </location>
</feature>
<proteinExistence type="predicted"/>
<reference evidence="2 3" key="1">
    <citation type="submission" date="2019-09" db="EMBL/GenBank/DDBJ databases">
        <title>Goodfellowia gen. nov., a new genus of the Pseudonocardineae related to Actinoalloteichus, containing Goodfellowia coeruleoviolacea gen. nov., comb. nov. gen. nov., comb. nov.</title>
        <authorList>
            <person name="Labeda D."/>
        </authorList>
    </citation>
    <scope>NUCLEOTIDE SEQUENCE [LARGE SCALE GENOMIC DNA]</scope>
    <source>
        <strain evidence="2 3">AN110305</strain>
    </source>
</reference>
<accession>A0A5B2W2P5</accession>
<evidence type="ECO:0000313" key="2">
    <source>
        <dbReference type="EMBL" id="KAA2245881.1"/>
    </source>
</evidence>
<reference evidence="2 3" key="2">
    <citation type="submission" date="2019-09" db="EMBL/GenBank/DDBJ databases">
        <authorList>
            <person name="Jin C."/>
        </authorList>
    </citation>
    <scope>NUCLEOTIDE SEQUENCE [LARGE SCALE GENOMIC DNA]</scope>
    <source>
        <strain evidence="2 3">AN110305</strain>
    </source>
</reference>
<comment type="caution">
    <text evidence="2">The sequence shown here is derived from an EMBL/GenBank/DDBJ whole genome shotgun (WGS) entry which is preliminary data.</text>
</comment>
<dbReference type="AlphaFoldDB" id="A0A5B2W2P5"/>